<protein>
    <submittedName>
        <fullName evidence="2">Uncharacterized protein</fullName>
    </submittedName>
</protein>
<evidence type="ECO:0000313" key="3">
    <source>
        <dbReference type="Proteomes" id="UP000217334"/>
    </source>
</evidence>
<dbReference type="AlphaFoldDB" id="A0A250F6S5"/>
<name>A0A250F6S5_CAPSP</name>
<reference evidence="3" key="1">
    <citation type="submission" date="2017-06" db="EMBL/GenBank/DDBJ databases">
        <title>Capnocytophaga spp. assemblies.</title>
        <authorList>
            <person name="Gulvik C.A."/>
        </authorList>
    </citation>
    <scope>NUCLEOTIDE SEQUENCE [LARGE SCALE GENOMIC DNA]</scope>
    <source>
        <strain evidence="3">H4486</strain>
    </source>
</reference>
<sequence length="357" mass="41046">MKEALEHDLIILATEILANEGEWNLAQLNKQAHKITEKITILTFVEKYYQTLGASEDRMYRTMRKVSDFIDDNRQEDLFDIEVEASEVQPITAPKTAAKETPKEEPATFVAMEPAPITKEEKTAPAEKPTPAEKPVAKKTLKEEQYPEPHWALPVNRSKTEEVAVPVEKVEEVRKVEVVEKPKPKETPAVAFEIEQPAIEQPTIEQPTIEKPEIDESELSKSAIKQLADFIQQPEYTDEERILKQTPSLEEFISQSKHTVFDKKDADEEVKPAQSLNDKFGKTAQIGLNDKLAFVQKLFFGSESEYNKVVKHIADLHSMQDAVIYIEQEVKPTYNYWKGKEEYEQRFLDLTLKRFEV</sequence>
<dbReference type="Proteomes" id="UP000217334">
    <property type="component" value="Chromosome"/>
</dbReference>
<gene>
    <name evidence="2" type="ORF">CGC59_08800</name>
</gene>
<proteinExistence type="predicted"/>
<evidence type="ECO:0000313" key="2">
    <source>
        <dbReference type="EMBL" id="ATA79768.1"/>
    </source>
</evidence>
<organism evidence="2 3">
    <name type="scientific">Capnocytophaga sputigena</name>
    <dbReference type="NCBI Taxonomy" id="1019"/>
    <lineage>
        <taxon>Bacteria</taxon>
        <taxon>Pseudomonadati</taxon>
        <taxon>Bacteroidota</taxon>
        <taxon>Flavobacteriia</taxon>
        <taxon>Flavobacteriales</taxon>
        <taxon>Flavobacteriaceae</taxon>
        <taxon>Capnocytophaga</taxon>
    </lineage>
</organism>
<accession>A0A250F6S5</accession>
<evidence type="ECO:0000256" key="1">
    <source>
        <dbReference type="SAM" id="MobiDB-lite"/>
    </source>
</evidence>
<dbReference type="RefSeq" id="WP_095901635.1">
    <property type="nucleotide sequence ID" value="NZ_CP022383.1"/>
</dbReference>
<dbReference type="EMBL" id="CP022383">
    <property type="protein sequence ID" value="ATA79768.1"/>
    <property type="molecule type" value="Genomic_DNA"/>
</dbReference>
<feature type="region of interest" description="Disordered" evidence="1">
    <location>
        <begin position="119"/>
        <end position="145"/>
    </location>
</feature>